<evidence type="ECO:0000313" key="5">
    <source>
        <dbReference type="EMBL" id="MFC5567239.1"/>
    </source>
</evidence>
<keyword evidence="3 5" id="KW-0067">ATP-binding</keyword>
<protein>
    <submittedName>
        <fullName evidence="5">ABC transporter ATP-binding protein</fullName>
    </submittedName>
</protein>
<dbReference type="SMART" id="SM00382">
    <property type="entry name" value="AAA"/>
    <property type="match status" value="1"/>
</dbReference>
<dbReference type="PROSITE" id="PS50893">
    <property type="entry name" value="ABC_TRANSPORTER_2"/>
    <property type="match status" value="1"/>
</dbReference>
<keyword evidence="1" id="KW-0813">Transport</keyword>
<dbReference type="Proteomes" id="UP001596056">
    <property type="component" value="Unassembled WGS sequence"/>
</dbReference>
<dbReference type="PANTHER" id="PTHR42781">
    <property type="entry name" value="SPERMIDINE/PUTRESCINE IMPORT ATP-BINDING PROTEIN POTA"/>
    <property type="match status" value="1"/>
</dbReference>
<dbReference type="InterPro" id="IPR003439">
    <property type="entry name" value="ABC_transporter-like_ATP-bd"/>
</dbReference>
<dbReference type="InterPro" id="IPR017871">
    <property type="entry name" value="ABC_transporter-like_CS"/>
</dbReference>
<dbReference type="RefSeq" id="WP_342454187.1">
    <property type="nucleotide sequence ID" value="NZ_JAGGJP010000012.1"/>
</dbReference>
<sequence>MQANMTSNDLSLHGVTKRFGATAAVDDVTLQIPGGRFICLLGPSGCGKTTLLRLLAGLEAPTAGRILVGGADQTHVPTHRRDFGMVFQSLALFPHLSVGENVAYPLRIRGATRAQRRARAEELLDLVRLPGLTDRRIHQLSGGQRQRVAIARGLAIDPKLFLLDEPLSALDANLREHMQIELRQIQSRLGVTTLVVTHDQKEALTMADIVIVMDRGRVQQMGAPMEVYRDPANAFVAGFIGTSNLLPARLLDAATLEVSGHRLALDPADRVKAPPGPVTLSVRPEDVRLDPEGLPARVTFVRDLGESVQIVLDHQGHEIIALFSPRERPQVNLGDAVGLAFAPGGRVVLP</sequence>
<name>A0ABW0SED6_9RHOB</name>
<evidence type="ECO:0000256" key="1">
    <source>
        <dbReference type="ARBA" id="ARBA00022448"/>
    </source>
</evidence>
<evidence type="ECO:0000256" key="3">
    <source>
        <dbReference type="ARBA" id="ARBA00022840"/>
    </source>
</evidence>
<dbReference type="EMBL" id="JBHSNA010000012">
    <property type="protein sequence ID" value="MFC5567239.1"/>
    <property type="molecule type" value="Genomic_DNA"/>
</dbReference>
<dbReference type="GO" id="GO:0005524">
    <property type="term" value="F:ATP binding"/>
    <property type="evidence" value="ECO:0007669"/>
    <property type="project" value="UniProtKB-KW"/>
</dbReference>
<dbReference type="InterPro" id="IPR003593">
    <property type="entry name" value="AAA+_ATPase"/>
</dbReference>
<dbReference type="SUPFAM" id="SSF50331">
    <property type="entry name" value="MOP-like"/>
    <property type="match status" value="1"/>
</dbReference>
<reference evidence="6" key="1">
    <citation type="journal article" date="2019" name="Int. J. Syst. Evol. Microbiol.">
        <title>The Global Catalogue of Microorganisms (GCM) 10K type strain sequencing project: providing services to taxonomists for standard genome sequencing and annotation.</title>
        <authorList>
            <consortium name="The Broad Institute Genomics Platform"/>
            <consortium name="The Broad Institute Genome Sequencing Center for Infectious Disease"/>
            <person name="Wu L."/>
            <person name="Ma J."/>
        </authorList>
    </citation>
    <scope>NUCLEOTIDE SEQUENCE [LARGE SCALE GENOMIC DNA]</scope>
    <source>
        <strain evidence="6">KACC 11588</strain>
    </source>
</reference>
<dbReference type="Pfam" id="PF00005">
    <property type="entry name" value="ABC_tran"/>
    <property type="match status" value="1"/>
</dbReference>
<evidence type="ECO:0000256" key="2">
    <source>
        <dbReference type="ARBA" id="ARBA00022741"/>
    </source>
</evidence>
<organism evidence="5 6">
    <name type="scientific">Rubellimicrobium aerolatum</name>
    <dbReference type="NCBI Taxonomy" id="490979"/>
    <lineage>
        <taxon>Bacteria</taxon>
        <taxon>Pseudomonadati</taxon>
        <taxon>Pseudomonadota</taxon>
        <taxon>Alphaproteobacteria</taxon>
        <taxon>Rhodobacterales</taxon>
        <taxon>Roseobacteraceae</taxon>
        <taxon>Rubellimicrobium</taxon>
    </lineage>
</organism>
<dbReference type="PROSITE" id="PS00211">
    <property type="entry name" value="ABC_TRANSPORTER_1"/>
    <property type="match status" value="1"/>
</dbReference>
<dbReference type="Gene3D" id="2.40.50.100">
    <property type="match status" value="1"/>
</dbReference>
<dbReference type="Gene3D" id="2.40.50.140">
    <property type="entry name" value="Nucleic acid-binding proteins"/>
    <property type="match status" value="1"/>
</dbReference>
<gene>
    <name evidence="5" type="ORF">ACFPOC_12570</name>
</gene>
<accession>A0ABW0SED6</accession>
<dbReference type="Pfam" id="PF08402">
    <property type="entry name" value="TOBE_2"/>
    <property type="match status" value="1"/>
</dbReference>
<keyword evidence="2" id="KW-0547">Nucleotide-binding</keyword>
<dbReference type="Gene3D" id="3.40.50.300">
    <property type="entry name" value="P-loop containing nucleotide triphosphate hydrolases"/>
    <property type="match status" value="1"/>
</dbReference>
<feature type="domain" description="ABC transporter" evidence="4">
    <location>
        <begin position="10"/>
        <end position="240"/>
    </location>
</feature>
<comment type="caution">
    <text evidence="5">The sequence shown here is derived from an EMBL/GenBank/DDBJ whole genome shotgun (WGS) entry which is preliminary data.</text>
</comment>
<evidence type="ECO:0000313" key="6">
    <source>
        <dbReference type="Proteomes" id="UP001596056"/>
    </source>
</evidence>
<dbReference type="InterPro" id="IPR050093">
    <property type="entry name" value="ABC_SmlMolc_Importer"/>
</dbReference>
<keyword evidence="6" id="KW-1185">Reference proteome</keyword>
<dbReference type="InterPro" id="IPR012340">
    <property type="entry name" value="NA-bd_OB-fold"/>
</dbReference>
<dbReference type="InterPro" id="IPR008995">
    <property type="entry name" value="Mo/tungstate-bd_C_term_dom"/>
</dbReference>
<evidence type="ECO:0000259" key="4">
    <source>
        <dbReference type="PROSITE" id="PS50893"/>
    </source>
</evidence>
<dbReference type="InterPro" id="IPR013611">
    <property type="entry name" value="Transp-assoc_OB_typ2"/>
</dbReference>
<dbReference type="InterPro" id="IPR027417">
    <property type="entry name" value="P-loop_NTPase"/>
</dbReference>
<dbReference type="PANTHER" id="PTHR42781:SF4">
    <property type="entry name" value="SPERMIDINE_PUTRESCINE IMPORT ATP-BINDING PROTEIN POTA"/>
    <property type="match status" value="1"/>
</dbReference>
<dbReference type="SUPFAM" id="SSF52540">
    <property type="entry name" value="P-loop containing nucleoside triphosphate hydrolases"/>
    <property type="match status" value="1"/>
</dbReference>
<proteinExistence type="predicted"/>